<dbReference type="SMART" id="SM00642">
    <property type="entry name" value="Aamy"/>
    <property type="match status" value="1"/>
</dbReference>
<dbReference type="PANTHER" id="PTHR10357:SF210">
    <property type="entry name" value="MALTODEXTRIN GLUCOSIDASE"/>
    <property type="match status" value="1"/>
</dbReference>
<dbReference type="Gene3D" id="2.60.40.1180">
    <property type="entry name" value="Golgi alpha-mannosidase II"/>
    <property type="match status" value="1"/>
</dbReference>
<evidence type="ECO:0000259" key="3">
    <source>
        <dbReference type="SMART" id="SM00642"/>
    </source>
</evidence>
<dbReference type="CDD" id="cd02857">
    <property type="entry name" value="E_set_CDase_PDE_N"/>
    <property type="match status" value="1"/>
</dbReference>
<organism evidence="4 5">
    <name type="scientific">Psychrobacillus faecigallinarum</name>
    <dbReference type="NCBI Taxonomy" id="2762235"/>
    <lineage>
        <taxon>Bacteria</taxon>
        <taxon>Bacillati</taxon>
        <taxon>Bacillota</taxon>
        <taxon>Bacilli</taxon>
        <taxon>Bacillales</taxon>
        <taxon>Bacillaceae</taxon>
        <taxon>Psychrobacillus</taxon>
    </lineage>
</organism>
<dbReference type="Proteomes" id="UP000640786">
    <property type="component" value="Unassembled WGS sequence"/>
</dbReference>
<dbReference type="InterPro" id="IPR013780">
    <property type="entry name" value="Glyco_hydro_b"/>
</dbReference>
<comment type="caution">
    <text evidence="4">The sequence shown here is derived from an EMBL/GenBank/DDBJ whole genome shotgun (WGS) entry which is preliminary data.</text>
</comment>
<dbReference type="PANTHER" id="PTHR10357">
    <property type="entry name" value="ALPHA-AMYLASE FAMILY MEMBER"/>
    <property type="match status" value="1"/>
</dbReference>
<keyword evidence="1" id="KW-0378">Hydrolase</keyword>
<protein>
    <submittedName>
        <fullName evidence="4">Alpha-glycosidase</fullName>
    </submittedName>
</protein>
<dbReference type="SUPFAM" id="SSF51445">
    <property type="entry name" value="(Trans)glycosidases"/>
    <property type="match status" value="1"/>
</dbReference>
<dbReference type="InterPro" id="IPR006047">
    <property type="entry name" value="GH13_cat_dom"/>
</dbReference>
<keyword evidence="5" id="KW-1185">Reference proteome</keyword>
<dbReference type="Pfam" id="PF00128">
    <property type="entry name" value="Alpha-amylase"/>
    <property type="match status" value="1"/>
</dbReference>
<dbReference type="Gene3D" id="3.90.400.10">
    <property type="entry name" value="Oligo-1,6-glucosidase, Domain 2"/>
    <property type="match status" value="1"/>
</dbReference>
<gene>
    <name evidence="4" type="ORF">H9650_10200</name>
</gene>
<dbReference type="CDD" id="cd11338">
    <property type="entry name" value="AmyAc_CMD"/>
    <property type="match status" value="1"/>
</dbReference>
<dbReference type="SUPFAM" id="SSF51011">
    <property type="entry name" value="Glycosyl hydrolase domain"/>
    <property type="match status" value="1"/>
</dbReference>
<dbReference type="EMBL" id="JACSQO010000004">
    <property type="protein sequence ID" value="MBD7944487.1"/>
    <property type="molecule type" value="Genomic_DNA"/>
</dbReference>
<reference evidence="4 5" key="1">
    <citation type="submission" date="2020-08" db="EMBL/GenBank/DDBJ databases">
        <title>A Genomic Blueprint of the Chicken Gut Microbiome.</title>
        <authorList>
            <person name="Gilroy R."/>
            <person name="Ravi A."/>
            <person name="Getino M."/>
            <person name="Pursley I."/>
            <person name="Horton D.L."/>
            <person name="Alikhan N.-F."/>
            <person name="Baker D."/>
            <person name="Gharbi K."/>
            <person name="Hall N."/>
            <person name="Watson M."/>
            <person name="Adriaenssens E.M."/>
            <person name="Foster-Nyarko E."/>
            <person name="Jarju S."/>
            <person name="Secka A."/>
            <person name="Antonio M."/>
            <person name="Oren A."/>
            <person name="Chaudhuri R."/>
            <person name="La Ragione R.M."/>
            <person name="Hildebrand F."/>
            <person name="Pallen M.J."/>
        </authorList>
    </citation>
    <scope>NUCLEOTIDE SEQUENCE [LARGE SCALE GENOMIC DNA]</scope>
    <source>
        <strain evidence="4 5">Sa2BUA9</strain>
    </source>
</reference>
<dbReference type="Pfam" id="PF02903">
    <property type="entry name" value="Alpha-amylase_N"/>
    <property type="match status" value="1"/>
</dbReference>
<dbReference type="Gene3D" id="3.20.20.80">
    <property type="entry name" value="Glycosidases"/>
    <property type="match status" value="1"/>
</dbReference>
<evidence type="ECO:0000256" key="2">
    <source>
        <dbReference type="ARBA" id="ARBA00023295"/>
    </source>
</evidence>
<dbReference type="InterPro" id="IPR004185">
    <property type="entry name" value="Glyco_hydro_13_lg-like_dom"/>
</dbReference>
<dbReference type="InterPro" id="IPR013783">
    <property type="entry name" value="Ig-like_fold"/>
</dbReference>
<dbReference type="InterPro" id="IPR045857">
    <property type="entry name" value="O16G_dom_2"/>
</dbReference>
<dbReference type="InterPro" id="IPR017853">
    <property type="entry name" value="GH"/>
</dbReference>
<dbReference type="Gene3D" id="2.60.40.10">
    <property type="entry name" value="Immunoglobulins"/>
    <property type="match status" value="1"/>
</dbReference>
<dbReference type="RefSeq" id="WP_191697118.1">
    <property type="nucleotide sequence ID" value="NZ_JACSQO010000004.1"/>
</dbReference>
<keyword evidence="2" id="KW-0326">Glycosidase</keyword>
<evidence type="ECO:0000256" key="1">
    <source>
        <dbReference type="ARBA" id="ARBA00022801"/>
    </source>
</evidence>
<proteinExistence type="predicted"/>
<name>A0ABR8RA18_9BACI</name>
<sequence length="585" mass="68049">MERAAVFHRPVDNLAYLLEEKTMHIRLKTKANDLNEALLIHGDPYIWENGEWKYNVARMYLVGSDEVHDYWEIKVFSETNRIRYGFKLISNDEQIVYTEKGFYSEAPNDSDYYFCFPYLHSNDIFEAPSWVKDTVWYQIFPERFANGDPSINPPTAKAWGSEPPAINNFFGGDFAGVIQHLDYLSDLGINGIYFTPVFQASSNHKYDTINYLEIDPQFGDKESLKLLVKQCHKRGIKVMLDAVFNHSGYYFPPFQDVLINGESSRYKEWFHIHDFPVRGGERPNYEAFGFVESMPKLNTANPEVKKYLLDVGAYWIEEYDIDGWRLDVANEVDHHFWREFRTVVKNIKPDIYILGEIWHDSMPWLRGDEFDAVMNYPFKTNLFNLLVNESISSRQFVENITQVYYNYPKNVFDYTFNLVGSHDTARVLTECDNNINKTKQIFTVLLTFMGTPCIYYGDEIGLTGGQDPGCRECMEWDESKHNLEMKTHIKTLIKLRKQEKLLANEGSVRFIRPSSENGIFGYEKFNDDYSLLVLFNPSQTEQALDLDQTSKYDLLYSDTKSFNSTAISLNGYGFAIIKKNASVVV</sequence>
<feature type="domain" description="Glycosyl hydrolase family 13 catalytic" evidence="3">
    <location>
        <begin position="138"/>
        <end position="496"/>
    </location>
</feature>
<accession>A0ABR8RA18</accession>
<evidence type="ECO:0000313" key="5">
    <source>
        <dbReference type="Proteomes" id="UP000640786"/>
    </source>
</evidence>
<evidence type="ECO:0000313" key="4">
    <source>
        <dbReference type="EMBL" id="MBD7944487.1"/>
    </source>
</evidence>